<organism evidence="8 9">
    <name type="scientific">Anaeramoeba flamelloides</name>
    <dbReference type="NCBI Taxonomy" id="1746091"/>
    <lineage>
        <taxon>Eukaryota</taxon>
        <taxon>Metamonada</taxon>
        <taxon>Anaeramoebidae</taxon>
        <taxon>Anaeramoeba</taxon>
    </lineage>
</organism>
<reference evidence="8" key="1">
    <citation type="submission" date="2022-08" db="EMBL/GenBank/DDBJ databases">
        <title>Novel sulphate-reducing endosymbionts in the free-living metamonad Anaeramoeba.</title>
        <authorList>
            <person name="Jerlstrom-Hultqvist J."/>
            <person name="Cepicka I."/>
            <person name="Gallot-Lavallee L."/>
            <person name="Salas-Leiva D."/>
            <person name="Curtis B.A."/>
            <person name="Zahonova K."/>
            <person name="Pipaliya S."/>
            <person name="Dacks J."/>
            <person name="Roger A.J."/>
        </authorList>
    </citation>
    <scope>NUCLEOTIDE SEQUENCE</scope>
    <source>
        <strain evidence="8">Busselton2</strain>
    </source>
</reference>
<accession>A0AAV8AJT6</accession>
<evidence type="ECO:0000259" key="4">
    <source>
        <dbReference type="Pfam" id="PF04810"/>
    </source>
</evidence>
<dbReference type="InterPro" id="IPR036175">
    <property type="entry name" value="Sec23/24_helical_dom_sf"/>
</dbReference>
<dbReference type="Gene3D" id="3.40.20.10">
    <property type="entry name" value="Severin"/>
    <property type="match status" value="1"/>
</dbReference>
<dbReference type="EMBL" id="JANTQA010000008">
    <property type="protein sequence ID" value="KAJ3452703.1"/>
    <property type="molecule type" value="Genomic_DNA"/>
</dbReference>
<feature type="domain" description="Sec23/Sec24 beta-sandwich" evidence="7">
    <location>
        <begin position="459"/>
        <end position="541"/>
    </location>
</feature>
<evidence type="ECO:0000259" key="7">
    <source>
        <dbReference type="Pfam" id="PF08033"/>
    </source>
</evidence>
<evidence type="ECO:0000313" key="8">
    <source>
        <dbReference type="EMBL" id="KAJ3452703.1"/>
    </source>
</evidence>
<evidence type="ECO:0000256" key="3">
    <source>
        <dbReference type="ARBA" id="ARBA00022927"/>
    </source>
</evidence>
<evidence type="ECO:0000313" key="9">
    <source>
        <dbReference type="Proteomes" id="UP001146793"/>
    </source>
</evidence>
<evidence type="ECO:0000259" key="6">
    <source>
        <dbReference type="Pfam" id="PF04815"/>
    </source>
</evidence>
<protein>
    <submittedName>
        <fullName evidence="8">Sec24-related protein</fullName>
    </submittedName>
</protein>
<dbReference type="InterPro" id="IPR036174">
    <property type="entry name" value="Znf_Sec23_Sec24_sf"/>
</dbReference>
<dbReference type="Pfam" id="PF04811">
    <property type="entry name" value="Sec23_trunk"/>
    <property type="match status" value="1"/>
</dbReference>
<dbReference type="AlphaFoldDB" id="A0AAV8AJT6"/>
<dbReference type="InterPro" id="IPR029006">
    <property type="entry name" value="ADF-H/Gelsolin-like_dom_sf"/>
</dbReference>
<dbReference type="Pfam" id="PF04810">
    <property type="entry name" value="zf-Sec23_Sec24"/>
    <property type="match status" value="1"/>
</dbReference>
<sequence length="815" mass="94451">MDFLDISLWATSSTTQTQKKQDEKIFHPQYKFEDLPQLNCSESFLCSSSFLFPSTKELLQISKLPLCIEFEPFHNLNKDDQINSAIPHVHFENQQVPRCKCGAYINSFVTWSITFESWTCNFCAHTNETPIEYLNSMNKSNQNEKQQQQKQILHNEVVQKLHPRPLREELFVGQYQFHASEKLIDRQPQPAVYWFVIDVSRPMIASGALPILCSTIKKAVFSLLNHKKSKGQEEQKEELLLDGDLRTRIGFITHNAEIQLWLFKKNRTKPRMCVLTDPGHIKEFSQSGGLLVPISKFSDMIFDFLDLLPQMFKNQRERETEIQNKLTDSLLVSWNVIQNFGGKLIAFQSQLPAWGKYPLRNRLDPKLIGTVHEPKLYSQANEQNVSKFFNNFPMMCLSKHVSVDMFLINSNYMDIASISNLSKKTAGNLFRYENFQDSISIQNSFQSDLLNLLKQKKHWEGLIKIRTSSGLKVSKALGNCIKEANDIIRIPVVMPDFSVFLELDLNDTITFSRDFFLQTAILYSNSEGERKVRIYTKCLPIGNNLSAVFKTVNIQVLFGYFVKRGIEQALNETLINVRQKLMLTCENILMRYFQTKEAQQILYQNKQKGIQSLVLTQSLNLLPLCTVGFIKNYLFCSLKNVNVDYRSYLFSTFNSQNSQAIMSALCPHFYQILDENSIKNNSLQNPNRLSLTQKNIEPTKIYLLTNGIEILIYVGQQVNQLILKDLFSINRFEDLKDISFDFNQLNNRLNKFVWGFISYLNKLFSKSLKIKVIKQGGIGDDEVFRLLIEDRTQTARSYPQFIEALYQKVSKIQNF</sequence>
<dbReference type="SUPFAM" id="SSF53300">
    <property type="entry name" value="vWA-like"/>
    <property type="match status" value="1"/>
</dbReference>
<keyword evidence="3" id="KW-0653">Protein transport</keyword>
<comment type="caution">
    <text evidence="8">The sequence shown here is derived from an EMBL/GenBank/DDBJ whole genome shotgun (WGS) entry which is preliminary data.</text>
</comment>
<dbReference type="InterPro" id="IPR006900">
    <property type="entry name" value="Sec23/24_helical_dom"/>
</dbReference>
<dbReference type="GO" id="GO:0070971">
    <property type="term" value="C:endoplasmic reticulum exit site"/>
    <property type="evidence" value="ECO:0007669"/>
    <property type="project" value="TreeGrafter"/>
</dbReference>
<dbReference type="SUPFAM" id="SSF81811">
    <property type="entry name" value="Helical domain of Sec23/24"/>
    <property type="match status" value="1"/>
</dbReference>
<gene>
    <name evidence="8" type="ORF">M0812_04478</name>
</gene>
<evidence type="ECO:0000259" key="5">
    <source>
        <dbReference type="Pfam" id="PF04811"/>
    </source>
</evidence>
<dbReference type="SUPFAM" id="SSF82754">
    <property type="entry name" value="C-terminal, gelsolin-like domain of Sec23/24"/>
    <property type="match status" value="1"/>
</dbReference>
<dbReference type="SUPFAM" id="SSF81995">
    <property type="entry name" value="beta-sandwich domain of Sec23/24"/>
    <property type="match status" value="1"/>
</dbReference>
<dbReference type="InterPro" id="IPR050550">
    <property type="entry name" value="SEC23_SEC24_subfamily"/>
</dbReference>
<dbReference type="GO" id="GO:0000149">
    <property type="term" value="F:SNARE binding"/>
    <property type="evidence" value="ECO:0007669"/>
    <property type="project" value="TreeGrafter"/>
</dbReference>
<proteinExistence type="inferred from homology"/>
<dbReference type="Gene3D" id="2.30.30.380">
    <property type="entry name" value="Zn-finger domain of Sec23/24"/>
    <property type="match status" value="1"/>
</dbReference>
<feature type="domain" description="Sec23/Sec24 helical" evidence="6">
    <location>
        <begin position="555"/>
        <end position="662"/>
    </location>
</feature>
<dbReference type="InterPro" id="IPR006895">
    <property type="entry name" value="Znf_Sec23_Sec24"/>
</dbReference>
<dbReference type="PANTHER" id="PTHR13803">
    <property type="entry name" value="SEC24-RELATED PROTEIN"/>
    <property type="match status" value="1"/>
</dbReference>
<dbReference type="SUPFAM" id="SSF82919">
    <property type="entry name" value="Zn-finger domain of Sec23/24"/>
    <property type="match status" value="1"/>
</dbReference>
<dbReference type="GO" id="GO:0008270">
    <property type="term" value="F:zinc ion binding"/>
    <property type="evidence" value="ECO:0007669"/>
    <property type="project" value="InterPro"/>
</dbReference>
<dbReference type="Gene3D" id="2.60.40.1670">
    <property type="entry name" value="beta-sandwich domain of Sec23/24"/>
    <property type="match status" value="1"/>
</dbReference>
<evidence type="ECO:0000256" key="2">
    <source>
        <dbReference type="ARBA" id="ARBA00022448"/>
    </source>
</evidence>
<dbReference type="Pfam" id="PF04815">
    <property type="entry name" value="Sec23_helical"/>
    <property type="match status" value="1"/>
</dbReference>
<feature type="domain" description="Zinc finger Sec23/Sec24-type" evidence="4">
    <location>
        <begin position="97"/>
        <end position="133"/>
    </location>
</feature>
<dbReference type="InterPro" id="IPR006896">
    <property type="entry name" value="Sec23/24_trunk_dom"/>
</dbReference>
<dbReference type="Pfam" id="PF08033">
    <property type="entry name" value="Sec23_BS"/>
    <property type="match status" value="1"/>
</dbReference>
<dbReference type="GO" id="GO:0030127">
    <property type="term" value="C:COPII vesicle coat"/>
    <property type="evidence" value="ECO:0007669"/>
    <property type="project" value="InterPro"/>
</dbReference>
<feature type="domain" description="Sec23/Sec24 trunk" evidence="5">
    <location>
        <begin position="188"/>
        <end position="449"/>
    </location>
</feature>
<dbReference type="Gene3D" id="1.20.120.730">
    <property type="entry name" value="Sec23/Sec24 helical domain"/>
    <property type="match status" value="1"/>
</dbReference>
<evidence type="ECO:0000256" key="1">
    <source>
        <dbReference type="ARBA" id="ARBA00008334"/>
    </source>
</evidence>
<dbReference type="GO" id="GO:0006886">
    <property type="term" value="P:intracellular protein transport"/>
    <property type="evidence" value="ECO:0007669"/>
    <property type="project" value="InterPro"/>
</dbReference>
<dbReference type="InterPro" id="IPR036465">
    <property type="entry name" value="vWFA_dom_sf"/>
</dbReference>
<comment type="similarity">
    <text evidence="1">Belongs to the SEC23/SEC24 family. SEC24 subfamily.</text>
</comment>
<dbReference type="InterPro" id="IPR036180">
    <property type="entry name" value="Gelsolin-like_dom_sf"/>
</dbReference>
<dbReference type="GO" id="GO:0090110">
    <property type="term" value="P:COPII-coated vesicle cargo loading"/>
    <property type="evidence" value="ECO:0007669"/>
    <property type="project" value="TreeGrafter"/>
</dbReference>
<keyword evidence="2" id="KW-0813">Transport</keyword>
<dbReference type="Proteomes" id="UP001146793">
    <property type="component" value="Unassembled WGS sequence"/>
</dbReference>
<dbReference type="Gene3D" id="3.40.50.410">
    <property type="entry name" value="von Willebrand factor, type A domain"/>
    <property type="match status" value="1"/>
</dbReference>
<dbReference type="InterPro" id="IPR012990">
    <property type="entry name" value="Beta-sandwich_Sec23_24"/>
</dbReference>
<name>A0AAV8AJT6_9EUKA</name>